<dbReference type="CDD" id="cd16381">
    <property type="entry name" value="YitT_C_like_1"/>
    <property type="match status" value="1"/>
</dbReference>
<proteinExistence type="inferred from homology"/>
<dbReference type="EMBL" id="JBHTOP010000022">
    <property type="protein sequence ID" value="MFD1671960.1"/>
    <property type="molecule type" value="Genomic_DNA"/>
</dbReference>
<keyword evidence="5 6" id="KW-0472">Membrane</keyword>
<evidence type="ECO:0000256" key="2">
    <source>
        <dbReference type="ARBA" id="ARBA00022475"/>
    </source>
</evidence>
<dbReference type="NCBIfam" id="NF003194">
    <property type="entry name" value="PRK04164.1-5"/>
    <property type="match status" value="1"/>
</dbReference>
<dbReference type="Pfam" id="PF10035">
    <property type="entry name" value="DUF2179"/>
    <property type="match status" value="1"/>
</dbReference>
<dbReference type="RefSeq" id="WP_125715860.1">
    <property type="nucleotide sequence ID" value="NZ_JBHTOP010000022.1"/>
</dbReference>
<dbReference type="PANTHER" id="PTHR40060:SF1">
    <property type="entry name" value="UPF0316 PROTEIN YEBE"/>
    <property type="match status" value="1"/>
</dbReference>
<comment type="subcellular location">
    <subcellularLocation>
        <location evidence="1 6">Cell membrane</location>
        <topology evidence="1 6">Multi-pass membrane protein</topology>
    </subcellularLocation>
</comment>
<evidence type="ECO:0000256" key="4">
    <source>
        <dbReference type="ARBA" id="ARBA00022989"/>
    </source>
</evidence>
<dbReference type="Proteomes" id="UP001597267">
    <property type="component" value="Unassembled WGS sequence"/>
</dbReference>
<evidence type="ECO:0000259" key="7">
    <source>
        <dbReference type="Pfam" id="PF10035"/>
    </source>
</evidence>
<feature type="transmembrane region" description="Helical" evidence="6">
    <location>
        <begin position="35"/>
        <end position="56"/>
    </location>
</feature>
<organism evidence="9 10">
    <name type="scientific">Agrilactobacillus yilanensis</name>
    <dbReference type="NCBI Taxonomy" id="2485997"/>
    <lineage>
        <taxon>Bacteria</taxon>
        <taxon>Bacillati</taxon>
        <taxon>Bacillota</taxon>
        <taxon>Bacilli</taxon>
        <taxon>Lactobacillales</taxon>
        <taxon>Lactobacillaceae</taxon>
        <taxon>Agrilactobacillus</taxon>
    </lineage>
</organism>
<evidence type="ECO:0000313" key="9">
    <source>
        <dbReference type="EMBL" id="MFD1671960.1"/>
    </source>
</evidence>
<accession>A0ABW4J958</accession>
<reference evidence="10" key="1">
    <citation type="journal article" date="2019" name="Int. J. Syst. Evol. Microbiol.">
        <title>The Global Catalogue of Microorganisms (GCM) 10K type strain sequencing project: providing services to taxonomists for standard genome sequencing and annotation.</title>
        <authorList>
            <consortium name="The Broad Institute Genomics Platform"/>
            <consortium name="The Broad Institute Genome Sequencing Center for Infectious Disease"/>
            <person name="Wu L."/>
            <person name="Ma J."/>
        </authorList>
    </citation>
    <scope>NUCLEOTIDE SEQUENCE [LARGE SCALE GENOMIC DNA]</scope>
    <source>
        <strain evidence="10">CCM 8896</strain>
    </source>
</reference>
<evidence type="ECO:0000256" key="6">
    <source>
        <dbReference type="HAMAP-Rule" id="MF_01515"/>
    </source>
</evidence>
<name>A0ABW4J958_9LACO</name>
<evidence type="ECO:0000256" key="5">
    <source>
        <dbReference type="ARBA" id="ARBA00023136"/>
    </source>
</evidence>
<keyword evidence="2 6" id="KW-1003">Cell membrane</keyword>
<gene>
    <name evidence="9" type="ORF">ACFQ5M_07630</name>
</gene>
<feature type="domain" description="DUF5698" evidence="8">
    <location>
        <begin position="23"/>
        <end position="80"/>
    </location>
</feature>
<protein>
    <recommendedName>
        <fullName evidence="6">UPF0316 protein ACFQ5M_07630</fullName>
    </recommendedName>
</protein>
<feature type="domain" description="DUF2179" evidence="7">
    <location>
        <begin position="120"/>
        <end position="172"/>
    </location>
</feature>
<feature type="transmembrane region" description="Helical" evidence="6">
    <location>
        <begin position="6"/>
        <end position="28"/>
    </location>
</feature>
<dbReference type="InterPro" id="IPR022930">
    <property type="entry name" value="UPF0316"/>
</dbReference>
<evidence type="ECO:0000256" key="3">
    <source>
        <dbReference type="ARBA" id="ARBA00022692"/>
    </source>
</evidence>
<keyword evidence="10" id="KW-1185">Reference proteome</keyword>
<dbReference type="PANTHER" id="PTHR40060">
    <property type="entry name" value="UPF0316 PROTEIN YEBE"/>
    <property type="match status" value="1"/>
</dbReference>
<sequence length="190" mass="21281">MHISLSFLLFVFGINVLYLTVNTMRLLLQNRGLSVPAALFGMIEITLYTLGLNYVLKNLNQPIYLLAYAFGFGTGIFLGMLIDRWLAIGYVIVQVITPQDDAEAEQVHSTLARIIRDQGYGVTEMNGRGRDGHREILEVLVPRKDEKIVYDTVLAYNANAFMISITPTGFNGGFWSRRARGKKKTSKGSN</sequence>
<comment type="similarity">
    <text evidence="6">Belongs to the UPF0316 family.</text>
</comment>
<comment type="caution">
    <text evidence="9">The sequence shown here is derived from an EMBL/GenBank/DDBJ whole genome shotgun (WGS) entry which is preliminary data.</text>
</comment>
<dbReference type="InterPro" id="IPR019264">
    <property type="entry name" value="DUF2179"/>
</dbReference>
<keyword evidence="3 6" id="KW-0812">Transmembrane</keyword>
<evidence type="ECO:0000259" key="8">
    <source>
        <dbReference type="Pfam" id="PF18955"/>
    </source>
</evidence>
<evidence type="ECO:0000256" key="1">
    <source>
        <dbReference type="ARBA" id="ARBA00004651"/>
    </source>
</evidence>
<dbReference type="HAMAP" id="MF_01515">
    <property type="entry name" value="UPF0316"/>
    <property type="match status" value="1"/>
</dbReference>
<dbReference type="Pfam" id="PF18955">
    <property type="entry name" value="DUF5698"/>
    <property type="match status" value="1"/>
</dbReference>
<evidence type="ECO:0000313" key="10">
    <source>
        <dbReference type="Proteomes" id="UP001597267"/>
    </source>
</evidence>
<feature type="transmembrane region" description="Helical" evidence="6">
    <location>
        <begin position="62"/>
        <end position="82"/>
    </location>
</feature>
<dbReference type="InterPro" id="IPR044035">
    <property type="entry name" value="DUF5698"/>
</dbReference>
<keyword evidence="4 6" id="KW-1133">Transmembrane helix</keyword>